<evidence type="ECO:0000313" key="1">
    <source>
        <dbReference type="EMBL" id="OOZ36943.1"/>
    </source>
</evidence>
<dbReference type="PANTHER" id="PTHR12526:SF637">
    <property type="entry name" value="GLYCOSYLTRANSFERASE EPSF-RELATED"/>
    <property type="match status" value="1"/>
</dbReference>
<keyword evidence="2" id="KW-1185">Reference proteome</keyword>
<organism evidence="1 2">
    <name type="scientific">Solemya velesiana gill symbiont</name>
    <dbReference type="NCBI Taxonomy" id="1918948"/>
    <lineage>
        <taxon>Bacteria</taxon>
        <taxon>Pseudomonadati</taxon>
        <taxon>Pseudomonadota</taxon>
        <taxon>Gammaproteobacteria</taxon>
        <taxon>sulfur-oxidizing symbionts</taxon>
    </lineage>
</organism>
<comment type="caution">
    <text evidence="1">The sequence shown here is derived from an EMBL/GenBank/DDBJ whole genome shotgun (WGS) entry which is preliminary data.</text>
</comment>
<dbReference type="AlphaFoldDB" id="A0A1T2KVQ9"/>
<name>A0A1T2KVQ9_9GAMM</name>
<protein>
    <submittedName>
        <fullName evidence="1">Uncharacterized protein</fullName>
    </submittedName>
</protein>
<dbReference type="EMBL" id="MPRJ01000022">
    <property type="protein sequence ID" value="OOZ36943.1"/>
    <property type="molecule type" value="Genomic_DNA"/>
</dbReference>
<accession>A0A1T2KVQ9</accession>
<dbReference type="RefSeq" id="WP_078486387.1">
    <property type="nucleotide sequence ID" value="NZ_MPRJ01000022.1"/>
</dbReference>
<dbReference type="PANTHER" id="PTHR12526">
    <property type="entry name" value="GLYCOSYLTRANSFERASE"/>
    <property type="match status" value="1"/>
</dbReference>
<reference evidence="1 2" key="1">
    <citation type="submission" date="2016-11" db="EMBL/GenBank/DDBJ databases">
        <title>Mixed transmission modes and dynamic genome evolution in an obligate animal-bacterial symbiosis.</title>
        <authorList>
            <person name="Russell S.L."/>
            <person name="Corbett-Detig R.B."/>
            <person name="Cavanaugh C.M."/>
        </authorList>
    </citation>
    <scope>NUCLEOTIDE SEQUENCE [LARGE SCALE GENOMIC DNA]</scope>
    <source>
        <strain evidence="1">Se-Cadez</strain>
    </source>
</reference>
<dbReference type="SUPFAM" id="SSF53756">
    <property type="entry name" value="UDP-Glycosyltransferase/glycogen phosphorylase"/>
    <property type="match status" value="1"/>
</dbReference>
<evidence type="ECO:0000313" key="2">
    <source>
        <dbReference type="Proteomes" id="UP000190896"/>
    </source>
</evidence>
<dbReference type="CDD" id="cd03801">
    <property type="entry name" value="GT4_PimA-like"/>
    <property type="match status" value="1"/>
</dbReference>
<proteinExistence type="predicted"/>
<dbReference type="Pfam" id="PF13692">
    <property type="entry name" value="Glyco_trans_1_4"/>
    <property type="match status" value="1"/>
</dbReference>
<dbReference type="OrthoDB" id="5290958at2"/>
<dbReference type="Gene3D" id="3.40.50.2000">
    <property type="entry name" value="Glycogen Phosphorylase B"/>
    <property type="match status" value="2"/>
</dbReference>
<dbReference type="Proteomes" id="UP000190896">
    <property type="component" value="Unassembled WGS sequence"/>
</dbReference>
<gene>
    <name evidence="1" type="ORF">BOW51_04835</name>
</gene>
<sequence length="370" mass="42168">MKVLFVTTSYPAKEDDWKGRFILDMLTALSRINGLSLYYWGPTGPLPDSVINVTRGNEAAWLDNLLASGGIANALRVHPVKSYLTAARLLYYLRCLYRREREIDVVHVNWLQNAIPLYGSKKPALITVLGTDLALLNKPLIRSLMTRMLKKIRHVITPNAEWMLDPLQSTLSPGTQINPIPFGVSEHWFQVKREIKPDLSKKWLVILRITPEKIGQLFEWGRVISETGDQLHLFGPMQEAVKIPSWIHYHGPTYPDELRTDWYTQAAGLITLSQHDEGRPQVILEAMASGLPVITSDIPAHKNVIVQGKTGWIVKDKDDFLSAYKALSDNEINLRMGNEAQSWMRNEIGTWDDCAKKYHLLYQTLQPDFD</sequence>